<dbReference type="RefSeq" id="WP_273052582.1">
    <property type="nucleotide sequence ID" value="NZ_DRFN01000015.1"/>
</dbReference>
<organism evidence="2">
    <name type="scientific">Sulfitobacter litoralis</name>
    <dbReference type="NCBI Taxonomy" id="335975"/>
    <lineage>
        <taxon>Bacteria</taxon>
        <taxon>Pseudomonadati</taxon>
        <taxon>Pseudomonadota</taxon>
        <taxon>Alphaproteobacteria</taxon>
        <taxon>Rhodobacterales</taxon>
        <taxon>Roseobacteraceae</taxon>
        <taxon>Sulfitobacter</taxon>
    </lineage>
</organism>
<dbReference type="InterPro" id="IPR048473">
    <property type="entry name" value="M1E1E6-like"/>
</dbReference>
<name>A0A7V1BDJ9_9RHOB</name>
<dbReference type="AlphaFoldDB" id="A0A7V1BDJ9"/>
<feature type="domain" description="Integron cassette protein" evidence="1">
    <location>
        <begin position="32"/>
        <end position="132"/>
    </location>
</feature>
<dbReference type="Proteomes" id="UP000885704">
    <property type="component" value="Unassembled WGS sequence"/>
</dbReference>
<evidence type="ECO:0000313" key="2">
    <source>
        <dbReference type="EMBL" id="HDZ51297.1"/>
    </source>
</evidence>
<evidence type="ECO:0000259" key="1">
    <source>
        <dbReference type="Pfam" id="PF21648"/>
    </source>
</evidence>
<comment type="caution">
    <text evidence="2">The sequence shown here is derived from an EMBL/GenBank/DDBJ whole genome shotgun (WGS) entry which is preliminary data.</text>
</comment>
<dbReference type="InterPro" id="IPR048474">
    <property type="entry name" value="M1E1E6-like_sf"/>
</dbReference>
<proteinExistence type="predicted"/>
<dbReference type="Gene3D" id="3.30.2210.10">
    <property type="entry name" value="Integron cassette protein superfamily"/>
    <property type="match status" value="1"/>
</dbReference>
<dbReference type="Pfam" id="PF21648">
    <property type="entry name" value="M1E1E6-like"/>
    <property type="match status" value="1"/>
</dbReference>
<gene>
    <name evidence="2" type="ORF">ENH63_05825</name>
</gene>
<dbReference type="EMBL" id="DRFN01000015">
    <property type="protein sequence ID" value="HDZ51297.1"/>
    <property type="molecule type" value="Genomic_DNA"/>
</dbReference>
<accession>A0A7V1BDJ9</accession>
<sequence>MAKLFKVALPHRWHHMSNEQVITKGNFMDPIEIYADFYSPRWGHTDKYTFALAMDRMEVRHNARRCAAIWNEDADPTWQGEPLMGTFANDSIHPPANILDLFLRIWTEWRDGSLTAEEAQTELDELTGYVNAGTEAKPKSDFWRKWS</sequence>
<protein>
    <recommendedName>
        <fullName evidence="1">Integron cassette protein domain-containing protein</fullName>
    </recommendedName>
</protein>
<reference evidence="2" key="1">
    <citation type="journal article" date="2020" name="mSystems">
        <title>Genome- and Community-Level Interaction Insights into Carbon Utilization and Element Cycling Functions of Hydrothermarchaeota in Hydrothermal Sediment.</title>
        <authorList>
            <person name="Zhou Z."/>
            <person name="Liu Y."/>
            <person name="Xu W."/>
            <person name="Pan J."/>
            <person name="Luo Z.H."/>
            <person name="Li M."/>
        </authorList>
    </citation>
    <scope>NUCLEOTIDE SEQUENCE [LARGE SCALE GENOMIC DNA]</scope>
    <source>
        <strain evidence="2">HyVt-323</strain>
    </source>
</reference>